<evidence type="ECO:0000256" key="4">
    <source>
        <dbReference type="ARBA" id="ARBA00022801"/>
    </source>
</evidence>
<keyword evidence="4 6" id="KW-0378">Hydrolase</keyword>
<keyword evidence="6" id="KW-0732">Signal</keyword>
<name>A0A6G1I490_9PEZI</name>
<evidence type="ECO:0000256" key="2">
    <source>
        <dbReference type="ARBA" id="ARBA00022645"/>
    </source>
</evidence>
<dbReference type="InterPro" id="IPR029058">
    <property type="entry name" value="AB_hydrolase_fold"/>
</dbReference>
<sequence>MFFSSVLHIALLAAASAAVAVPNPLPSELGPFAKLNAQAKTKAKLEERDDASAKYRFLSDATQQYQVTSLPDVPFTLGEFYSGSMPIKTGDTSRELFFVFQPTIGAPVDEITIWLNGGPGCSSLEGFFQENGLYVWREGDPAPIQNPWSWVNVTNMLWVEQPVGTGYTTGTPTAKTEEEIARDFVGFLGNFMKAFSISNFKIYVTGESYAGRYVPYIASAILDKKDPVNFNLSGAIVYDPCIGQFDYVQQQVPAYPFIKANSNFFKFSTSTMNRLANLHQSCGYQRFLDTYLTFPAKGLQPPVRTQSGCNIFNTAYSAAQSANPCFNVYEINQTCPTPQDVMSDNIFPDGAGGQTNYFDRPDVKAALHAPASSQWTECSNQNVFVGRGGPENEGDLSADSIQYVLPRVIDATKRVLVANGDYDMIIMTQGTLLSIQNMTWGGSLGFSQKPATPINIPAQGNMGIQHYERGLMWGETYESGHMGPQYQPAVAWRHLAWLRGEIESL</sequence>
<reference evidence="7" key="1">
    <citation type="journal article" date="2020" name="Stud. Mycol.">
        <title>101 Dothideomycetes genomes: a test case for predicting lifestyles and emergence of pathogens.</title>
        <authorList>
            <person name="Haridas S."/>
            <person name="Albert R."/>
            <person name="Binder M."/>
            <person name="Bloem J."/>
            <person name="Labutti K."/>
            <person name="Salamov A."/>
            <person name="Andreopoulos B."/>
            <person name="Baker S."/>
            <person name="Barry K."/>
            <person name="Bills G."/>
            <person name="Bluhm B."/>
            <person name="Cannon C."/>
            <person name="Castanera R."/>
            <person name="Culley D."/>
            <person name="Daum C."/>
            <person name="Ezra D."/>
            <person name="Gonzalez J."/>
            <person name="Henrissat B."/>
            <person name="Kuo A."/>
            <person name="Liang C."/>
            <person name="Lipzen A."/>
            <person name="Lutzoni F."/>
            <person name="Magnuson J."/>
            <person name="Mondo S."/>
            <person name="Nolan M."/>
            <person name="Ohm R."/>
            <person name="Pangilinan J."/>
            <person name="Park H.-J."/>
            <person name="Ramirez L."/>
            <person name="Alfaro M."/>
            <person name="Sun H."/>
            <person name="Tritt A."/>
            <person name="Yoshinaga Y."/>
            <person name="Zwiers L.-H."/>
            <person name="Turgeon B."/>
            <person name="Goodwin S."/>
            <person name="Spatafora J."/>
            <person name="Crous P."/>
            <person name="Grigoriev I."/>
        </authorList>
    </citation>
    <scope>NUCLEOTIDE SEQUENCE</scope>
    <source>
        <strain evidence="7">CBS 262.69</strain>
    </source>
</reference>
<keyword evidence="3 6" id="KW-0645">Protease</keyword>
<dbReference type="PANTHER" id="PTHR11802:SF479">
    <property type="entry name" value="CARBOXYPEPTIDASE"/>
    <property type="match status" value="1"/>
</dbReference>
<dbReference type="InterPro" id="IPR001563">
    <property type="entry name" value="Peptidase_S10"/>
</dbReference>
<keyword evidence="5" id="KW-0325">Glycoprotein</keyword>
<dbReference type="EMBL" id="ML996690">
    <property type="protein sequence ID" value="KAF2403100.1"/>
    <property type="molecule type" value="Genomic_DNA"/>
</dbReference>
<dbReference type="AlphaFoldDB" id="A0A6G1I490"/>
<comment type="similarity">
    <text evidence="1 6">Belongs to the peptidase S10 family.</text>
</comment>
<dbReference type="EC" id="3.4.16.-" evidence="6"/>
<dbReference type="Proteomes" id="UP000799640">
    <property type="component" value="Unassembled WGS sequence"/>
</dbReference>
<evidence type="ECO:0000256" key="1">
    <source>
        <dbReference type="ARBA" id="ARBA00009431"/>
    </source>
</evidence>
<evidence type="ECO:0000256" key="3">
    <source>
        <dbReference type="ARBA" id="ARBA00022670"/>
    </source>
</evidence>
<evidence type="ECO:0000256" key="6">
    <source>
        <dbReference type="RuleBase" id="RU361156"/>
    </source>
</evidence>
<accession>A0A6G1I490</accession>
<dbReference type="PRINTS" id="PR00724">
    <property type="entry name" value="CRBOXYPTASEC"/>
</dbReference>
<dbReference type="Pfam" id="PF00450">
    <property type="entry name" value="Peptidase_S10"/>
    <property type="match status" value="1"/>
</dbReference>
<evidence type="ECO:0000313" key="8">
    <source>
        <dbReference type="Proteomes" id="UP000799640"/>
    </source>
</evidence>
<evidence type="ECO:0000313" key="7">
    <source>
        <dbReference type="EMBL" id="KAF2403100.1"/>
    </source>
</evidence>
<dbReference type="GO" id="GO:0006508">
    <property type="term" value="P:proteolysis"/>
    <property type="evidence" value="ECO:0007669"/>
    <property type="project" value="UniProtKB-KW"/>
</dbReference>
<dbReference type="OrthoDB" id="443318at2759"/>
<dbReference type="Gene3D" id="3.40.50.1820">
    <property type="entry name" value="alpha/beta hydrolase"/>
    <property type="match status" value="1"/>
</dbReference>
<dbReference type="SUPFAM" id="SSF53474">
    <property type="entry name" value="alpha/beta-Hydrolases"/>
    <property type="match status" value="1"/>
</dbReference>
<proteinExistence type="inferred from homology"/>
<dbReference type="InterPro" id="IPR018202">
    <property type="entry name" value="Ser_caboxypep_ser_AS"/>
</dbReference>
<dbReference type="GO" id="GO:0004185">
    <property type="term" value="F:serine-type carboxypeptidase activity"/>
    <property type="evidence" value="ECO:0007669"/>
    <property type="project" value="UniProtKB-UniRule"/>
</dbReference>
<protein>
    <recommendedName>
        <fullName evidence="6">Carboxypeptidase</fullName>
        <ecNumber evidence="6">3.4.16.-</ecNumber>
    </recommendedName>
</protein>
<keyword evidence="2 6" id="KW-0121">Carboxypeptidase</keyword>
<feature type="chain" id="PRO_5026376383" description="Carboxypeptidase" evidence="6">
    <location>
        <begin position="21"/>
        <end position="505"/>
    </location>
</feature>
<evidence type="ECO:0000256" key="5">
    <source>
        <dbReference type="ARBA" id="ARBA00023180"/>
    </source>
</evidence>
<feature type="signal peptide" evidence="6">
    <location>
        <begin position="1"/>
        <end position="20"/>
    </location>
</feature>
<dbReference type="PANTHER" id="PTHR11802">
    <property type="entry name" value="SERINE PROTEASE FAMILY S10 SERINE CARBOXYPEPTIDASE"/>
    <property type="match status" value="1"/>
</dbReference>
<gene>
    <name evidence="7" type="ORF">EJ06DRAFT_528060</name>
</gene>
<dbReference type="PROSITE" id="PS00131">
    <property type="entry name" value="CARBOXYPEPT_SER_SER"/>
    <property type="match status" value="1"/>
</dbReference>
<keyword evidence="8" id="KW-1185">Reference proteome</keyword>
<organism evidence="7 8">
    <name type="scientific">Trichodelitschia bisporula</name>
    <dbReference type="NCBI Taxonomy" id="703511"/>
    <lineage>
        <taxon>Eukaryota</taxon>
        <taxon>Fungi</taxon>
        <taxon>Dikarya</taxon>
        <taxon>Ascomycota</taxon>
        <taxon>Pezizomycotina</taxon>
        <taxon>Dothideomycetes</taxon>
        <taxon>Dothideomycetes incertae sedis</taxon>
        <taxon>Phaeotrichales</taxon>
        <taxon>Phaeotrichaceae</taxon>
        <taxon>Trichodelitschia</taxon>
    </lineage>
</organism>